<evidence type="ECO:0000313" key="4">
    <source>
        <dbReference type="Proteomes" id="UP000479043"/>
    </source>
</evidence>
<sequence>MTKKIDIAALPAKTGTMYPPPHHQNTKARVKRALGDAAGLTQFGVNQTLLPPGTWSALPHWHEKEDEFVYIIAGNPTLVYGDSEEQLAPGDCVGFKAGEEIGHCLQNRTDSDVIVLEIGSRMAGERAFYPGLDLVADTTTPSFYLHLDGSPYEDVRRRGPEDD</sequence>
<comment type="caution">
    <text evidence="3">The sequence shown here is derived from an EMBL/GenBank/DDBJ whole genome shotgun (WGS) entry which is preliminary data.</text>
</comment>
<name>A0A6L8LMC7_9RHOB</name>
<proteinExistence type="predicted"/>
<dbReference type="EMBL" id="WWEN01000002">
    <property type="protein sequence ID" value="MYM54812.1"/>
    <property type="molecule type" value="Genomic_DNA"/>
</dbReference>
<dbReference type="Gene3D" id="2.60.120.10">
    <property type="entry name" value="Jelly Rolls"/>
    <property type="match status" value="1"/>
</dbReference>
<dbReference type="PANTHER" id="PTHR35848">
    <property type="entry name" value="OXALATE-BINDING PROTEIN"/>
    <property type="match status" value="1"/>
</dbReference>
<keyword evidence="1" id="KW-0479">Metal-binding</keyword>
<dbReference type="PANTHER" id="PTHR35848:SF9">
    <property type="entry name" value="SLL1358 PROTEIN"/>
    <property type="match status" value="1"/>
</dbReference>
<dbReference type="RefSeq" id="WP_160972480.1">
    <property type="nucleotide sequence ID" value="NZ_WWEN01000002.1"/>
</dbReference>
<feature type="domain" description="Cupin type-2" evidence="2">
    <location>
        <begin position="49"/>
        <end position="118"/>
    </location>
</feature>
<dbReference type="InterPro" id="IPR011051">
    <property type="entry name" value="RmlC_Cupin_sf"/>
</dbReference>
<dbReference type="Pfam" id="PF07883">
    <property type="entry name" value="Cupin_2"/>
    <property type="match status" value="1"/>
</dbReference>
<evidence type="ECO:0000259" key="2">
    <source>
        <dbReference type="Pfam" id="PF07883"/>
    </source>
</evidence>
<dbReference type="InterPro" id="IPR051610">
    <property type="entry name" value="GPI/OXD"/>
</dbReference>
<dbReference type="Proteomes" id="UP000479043">
    <property type="component" value="Unassembled WGS sequence"/>
</dbReference>
<dbReference type="GO" id="GO:0046872">
    <property type="term" value="F:metal ion binding"/>
    <property type="evidence" value="ECO:0007669"/>
    <property type="project" value="UniProtKB-KW"/>
</dbReference>
<reference evidence="3 4" key="1">
    <citation type="submission" date="2020-01" db="EMBL/GenBank/DDBJ databases">
        <authorList>
            <person name="Chen S."/>
        </authorList>
    </citation>
    <scope>NUCLEOTIDE SEQUENCE [LARGE SCALE GENOMIC DNA]</scope>
    <source>
        <strain evidence="3 4">GS-10</strain>
    </source>
</reference>
<dbReference type="SUPFAM" id="SSF51182">
    <property type="entry name" value="RmlC-like cupins"/>
    <property type="match status" value="1"/>
</dbReference>
<gene>
    <name evidence="3" type="ORF">GR167_05825</name>
</gene>
<dbReference type="AlphaFoldDB" id="A0A6L8LMC7"/>
<dbReference type="InterPro" id="IPR013096">
    <property type="entry name" value="Cupin_2"/>
</dbReference>
<organism evidence="3 4">
    <name type="scientific">Thalassovita mangrovi</name>
    <dbReference type="NCBI Taxonomy" id="2692236"/>
    <lineage>
        <taxon>Bacteria</taxon>
        <taxon>Pseudomonadati</taxon>
        <taxon>Pseudomonadota</taxon>
        <taxon>Alphaproteobacteria</taxon>
        <taxon>Rhodobacterales</taxon>
        <taxon>Roseobacteraceae</taxon>
        <taxon>Thalassovita</taxon>
    </lineage>
</organism>
<dbReference type="InterPro" id="IPR014710">
    <property type="entry name" value="RmlC-like_jellyroll"/>
</dbReference>
<accession>A0A6L8LMC7</accession>
<evidence type="ECO:0000313" key="3">
    <source>
        <dbReference type="EMBL" id="MYM54812.1"/>
    </source>
</evidence>
<evidence type="ECO:0000256" key="1">
    <source>
        <dbReference type="ARBA" id="ARBA00022723"/>
    </source>
</evidence>
<protein>
    <submittedName>
        <fullName evidence="3">Cupin domain-containing protein</fullName>
    </submittedName>
</protein>
<dbReference type="CDD" id="cd02224">
    <property type="entry name" value="cupin_SPO2919-like"/>
    <property type="match status" value="1"/>
</dbReference>
<keyword evidence="4" id="KW-1185">Reference proteome</keyword>